<dbReference type="SUPFAM" id="SSF51126">
    <property type="entry name" value="Pectin lyase-like"/>
    <property type="match status" value="1"/>
</dbReference>
<protein>
    <recommendedName>
        <fullName evidence="3">Right handed beta helix region</fullName>
    </recommendedName>
</protein>
<accession>A0ABR7KLM7</accession>
<evidence type="ECO:0000313" key="1">
    <source>
        <dbReference type="EMBL" id="MBC6108972.1"/>
    </source>
</evidence>
<organism evidence="1 2">
    <name type="scientific">Pedobacter fastidiosus</name>
    <dbReference type="NCBI Taxonomy" id="2765361"/>
    <lineage>
        <taxon>Bacteria</taxon>
        <taxon>Pseudomonadati</taxon>
        <taxon>Bacteroidota</taxon>
        <taxon>Sphingobacteriia</taxon>
        <taxon>Sphingobacteriales</taxon>
        <taxon>Sphingobacteriaceae</taxon>
        <taxon>Pedobacter</taxon>
    </lineage>
</organism>
<sequence length="472" mass="50055">MKPSLKINMQMKNILKSVSIVAIVALLASCHKDELLTLSVPVIQSGSLITSENLAGGSIKGTMQSGKTYYFDKDITVNDGDTLLMQSGVTLIAVGDGTKDKAPQISVHGTFISLGTQEKPNYITVQNAATYHAEASAAKYDNVFKGSWGGIVATPAPVTTAKPNPKGGDVIIKWTHIEFPGAASYGNDAAIYKDGDPRYGIYFANIEKDFILEDSWIFGTTDDGIRTVGGKVSIMRNTFELCGKAGGECFNMKSGTVGDLAYNMLIGSATNALKASNSGGTTVQCNVNMYNNTMANCGFRQTKTGRGGSINYEQGARGLIYNNLIVNCRFGLRMTTDADLTNIAYNNQYYFGSTAGILAQFLASDGVAKAQSADLKSATAKDKNPLFFNYITDQFDYSANPGPITASLMPAYITSIGNSNFGLQATSPGHNKSKTDFSPMVAVKTTGSFGAKITAPGSDIGAYQTDGSGNQH</sequence>
<dbReference type="RefSeq" id="WP_187069459.1">
    <property type="nucleotide sequence ID" value="NZ_JACRYL010000001.1"/>
</dbReference>
<proteinExistence type="predicted"/>
<dbReference type="EMBL" id="JACRYL010000001">
    <property type="protein sequence ID" value="MBC6108972.1"/>
    <property type="molecule type" value="Genomic_DNA"/>
</dbReference>
<reference evidence="1 2" key="1">
    <citation type="submission" date="2020-08" db="EMBL/GenBank/DDBJ databases">
        <authorList>
            <person name="Sun Q."/>
            <person name="Inoue M."/>
        </authorList>
    </citation>
    <scope>NUCLEOTIDE SEQUENCE [LARGE SCALE GENOMIC DNA]</scope>
    <source>
        <strain evidence="1 2">CCM 8938</strain>
    </source>
</reference>
<keyword evidence="2" id="KW-1185">Reference proteome</keyword>
<evidence type="ECO:0000313" key="2">
    <source>
        <dbReference type="Proteomes" id="UP000652755"/>
    </source>
</evidence>
<dbReference type="Proteomes" id="UP000652755">
    <property type="component" value="Unassembled WGS sequence"/>
</dbReference>
<name>A0ABR7KLM7_9SPHI</name>
<gene>
    <name evidence="1" type="ORF">H7U22_00910</name>
</gene>
<dbReference type="InterPro" id="IPR011050">
    <property type="entry name" value="Pectin_lyase_fold/virulence"/>
</dbReference>
<comment type="caution">
    <text evidence="1">The sequence shown here is derived from an EMBL/GenBank/DDBJ whole genome shotgun (WGS) entry which is preliminary data.</text>
</comment>
<dbReference type="PROSITE" id="PS51257">
    <property type="entry name" value="PROKAR_LIPOPROTEIN"/>
    <property type="match status" value="1"/>
</dbReference>
<evidence type="ECO:0008006" key="3">
    <source>
        <dbReference type="Google" id="ProtNLM"/>
    </source>
</evidence>